<evidence type="ECO:0000256" key="2">
    <source>
        <dbReference type="RuleBase" id="RU003875"/>
    </source>
</evidence>
<dbReference type="PROSITE" id="PS00819">
    <property type="entry name" value="DPS_2"/>
    <property type="match status" value="1"/>
</dbReference>
<protein>
    <submittedName>
        <fullName evidence="5">DNA protection during starvation protein</fullName>
    </submittedName>
</protein>
<dbReference type="Gene3D" id="1.20.1260.10">
    <property type="match status" value="1"/>
</dbReference>
<sequence length="215" mass="23423">MSIGFSVPGLEDDQAEKIRTRLQERLNALIDLGLTLKHIHWNVVGPSFIGVHEMLDPQYEAVQAMVDEVAERIATLGGSPVGTPGNIVSERSWDDYSVGRAMTQEHLSALDLVYTGVNEDHRTAIQEFEDEPISQDMLVAQAGQLEQFQWFVRAHLEDGTGHLLNEGATTEGEAVAKASQQSAQASKKQAQAPAAPAEEASPGKKRTLRKAAAKR</sequence>
<accession>A0A6J4HWH6</accession>
<dbReference type="PRINTS" id="PR01346">
    <property type="entry name" value="HELNAPAPROT"/>
</dbReference>
<dbReference type="SUPFAM" id="SSF47240">
    <property type="entry name" value="Ferritin-like"/>
    <property type="match status" value="1"/>
</dbReference>
<dbReference type="InterPro" id="IPR002177">
    <property type="entry name" value="DPS_DNA-bd"/>
</dbReference>
<feature type="compositionally biased region" description="Basic residues" evidence="3">
    <location>
        <begin position="203"/>
        <end position="215"/>
    </location>
</feature>
<dbReference type="PROSITE" id="PS00818">
    <property type="entry name" value="DPS_1"/>
    <property type="match status" value="1"/>
</dbReference>
<dbReference type="GO" id="GO:0016722">
    <property type="term" value="F:oxidoreductase activity, acting on metal ions"/>
    <property type="evidence" value="ECO:0007669"/>
    <property type="project" value="InterPro"/>
</dbReference>
<reference evidence="5" key="1">
    <citation type="submission" date="2020-02" db="EMBL/GenBank/DDBJ databases">
        <authorList>
            <person name="Meier V. D."/>
        </authorList>
    </citation>
    <scope>NUCLEOTIDE SEQUENCE</scope>
    <source>
        <strain evidence="5">AVDCRST_MAG20</strain>
    </source>
</reference>
<name>A0A6J4HWH6_9ACTN</name>
<dbReference type="GO" id="GO:0008199">
    <property type="term" value="F:ferric iron binding"/>
    <property type="evidence" value="ECO:0007669"/>
    <property type="project" value="InterPro"/>
</dbReference>
<evidence type="ECO:0000256" key="1">
    <source>
        <dbReference type="ARBA" id="ARBA00009497"/>
    </source>
</evidence>
<dbReference type="Pfam" id="PF00210">
    <property type="entry name" value="Ferritin"/>
    <property type="match status" value="1"/>
</dbReference>
<feature type="compositionally biased region" description="Low complexity" evidence="3">
    <location>
        <begin position="173"/>
        <end position="200"/>
    </location>
</feature>
<dbReference type="AlphaFoldDB" id="A0A6J4HWH6"/>
<dbReference type="CDD" id="cd01043">
    <property type="entry name" value="DPS"/>
    <property type="match status" value="1"/>
</dbReference>
<dbReference type="EMBL" id="CADCSY010000062">
    <property type="protein sequence ID" value="CAA9234832.1"/>
    <property type="molecule type" value="Genomic_DNA"/>
</dbReference>
<dbReference type="PANTHER" id="PTHR42932">
    <property type="entry name" value="GENERAL STRESS PROTEIN 20U"/>
    <property type="match status" value="1"/>
</dbReference>
<dbReference type="InterPro" id="IPR008331">
    <property type="entry name" value="Ferritin_DPS_dom"/>
</dbReference>
<gene>
    <name evidence="5" type="ORF">AVDCRST_MAG20-1439</name>
</gene>
<dbReference type="InterPro" id="IPR012347">
    <property type="entry name" value="Ferritin-like"/>
</dbReference>
<feature type="region of interest" description="Disordered" evidence="3">
    <location>
        <begin position="170"/>
        <end position="215"/>
    </location>
</feature>
<evidence type="ECO:0000256" key="3">
    <source>
        <dbReference type="SAM" id="MobiDB-lite"/>
    </source>
</evidence>
<organism evidence="5">
    <name type="scientific">uncultured Acidimicrobiales bacterium</name>
    <dbReference type="NCBI Taxonomy" id="310071"/>
    <lineage>
        <taxon>Bacteria</taxon>
        <taxon>Bacillati</taxon>
        <taxon>Actinomycetota</taxon>
        <taxon>Acidimicrobiia</taxon>
        <taxon>Acidimicrobiales</taxon>
        <taxon>environmental samples</taxon>
    </lineage>
</organism>
<feature type="domain" description="Ferritin/DPS" evidence="4">
    <location>
        <begin position="21"/>
        <end position="158"/>
    </location>
</feature>
<dbReference type="PANTHER" id="PTHR42932:SF3">
    <property type="entry name" value="DNA PROTECTION DURING STARVATION PROTEIN"/>
    <property type="match status" value="1"/>
</dbReference>
<evidence type="ECO:0000259" key="4">
    <source>
        <dbReference type="Pfam" id="PF00210"/>
    </source>
</evidence>
<comment type="similarity">
    <text evidence="1 2">Belongs to the Dps family.</text>
</comment>
<evidence type="ECO:0000313" key="5">
    <source>
        <dbReference type="EMBL" id="CAA9234832.1"/>
    </source>
</evidence>
<dbReference type="InterPro" id="IPR009078">
    <property type="entry name" value="Ferritin-like_SF"/>
</dbReference>
<dbReference type="InterPro" id="IPR023188">
    <property type="entry name" value="DPS_DNA-bd_CS"/>
</dbReference>
<proteinExistence type="inferred from homology"/>